<comment type="caution">
    <text evidence="1">The sequence shown here is derived from an EMBL/GenBank/DDBJ whole genome shotgun (WGS) entry which is preliminary data.</text>
</comment>
<dbReference type="RefSeq" id="XP_040739560.1">
    <property type="nucleotide sequence ID" value="XM_040888885.1"/>
</dbReference>
<organism evidence="1 2">
    <name type="scientific">Linderina pennispora</name>
    <dbReference type="NCBI Taxonomy" id="61395"/>
    <lineage>
        <taxon>Eukaryota</taxon>
        <taxon>Fungi</taxon>
        <taxon>Fungi incertae sedis</taxon>
        <taxon>Zoopagomycota</taxon>
        <taxon>Kickxellomycotina</taxon>
        <taxon>Kickxellomycetes</taxon>
        <taxon>Kickxellales</taxon>
        <taxon>Kickxellaceae</taxon>
        <taxon>Linderina</taxon>
    </lineage>
</organism>
<accession>A0A1Y1VVB9</accession>
<proteinExistence type="predicted"/>
<dbReference type="Proteomes" id="UP000193922">
    <property type="component" value="Unassembled WGS sequence"/>
</dbReference>
<evidence type="ECO:0000313" key="1">
    <source>
        <dbReference type="EMBL" id="ORX65251.1"/>
    </source>
</evidence>
<keyword evidence="2" id="KW-1185">Reference proteome</keyword>
<evidence type="ECO:0000313" key="2">
    <source>
        <dbReference type="Proteomes" id="UP000193922"/>
    </source>
</evidence>
<dbReference type="GeneID" id="63805533"/>
<reference evidence="1 2" key="1">
    <citation type="submission" date="2016-07" db="EMBL/GenBank/DDBJ databases">
        <title>Pervasive Adenine N6-methylation of Active Genes in Fungi.</title>
        <authorList>
            <consortium name="DOE Joint Genome Institute"/>
            <person name="Mondo S.J."/>
            <person name="Dannebaum R.O."/>
            <person name="Kuo R.C."/>
            <person name="Labutti K."/>
            <person name="Haridas S."/>
            <person name="Kuo A."/>
            <person name="Salamov A."/>
            <person name="Ahrendt S.R."/>
            <person name="Lipzen A."/>
            <person name="Sullivan W."/>
            <person name="Andreopoulos W.B."/>
            <person name="Clum A."/>
            <person name="Lindquist E."/>
            <person name="Daum C."/>
            <person name="Ramamoorthy G.K."/>
            <person name="Gryganskyi A."/>
            <person name="Culley D."/>
            <person name="Magnuson J.K."/>
            <person name="James T.Y."/>
            <person name="O'Malley M.A."/>
            <person name="Stajich J.E."/>
            <person name="Spatafora J.W."/>
            <person name="Visel A."/>
            <person name="Grigoriev I.V."/>
        </authorList>
    </citation>
    <scope>NUCLEOTIDE SEQUENCE [LARGE SCALE GENOMIC DNA]</scope>
    <source>
        <strain evidence="1 2">ATCC 12442</strain>
    </source>
</reference>
<name>A0A1Y1VVB9_9FUNG</name>
<gene>
    <name evidence="1" type="ORF">DL89DRAFT_271216</name>
</gene>
<protein>
    <submittedName>
        <fullName evidence="1">Uncharacterized protein</fullName>
    </submittedName>
</protein>
<dbReference type="OrthoDB" id="5561444at2759"/>
<sequence length="274" mass="27557">MRTATTFIAIASASAFGQEIGSTDGPSIVSAPNAISAPNVNNGWQADGSFFSGGSSQGGNAFTNIFGSSFSTVNSNDVSKGNIVNNPSQSHVKGNDGWTANGNSNLLGPVQNTFSAAGFVRRNSDVVFANNAHQVSAAPQVAHPGFVSGGFAPAGVSGFAVPGFVNNGVVSSVFKRNGDVVFANDHHQASTVVGSAFGVAAPQFVQPVFAPVFVQPVFTPQFVHPVVAEPISASAAAPAVVPEVVAPIAAAPVASVPVAAEQNGQKATVIQNQA</sequence>
<dbReference type="EMBL" id="MCFD01000039">
    <property type="protein sequence ID" value="ORX65251.1"/>
    <property type="molecule type" value="Genomic_DNA"/>
</dbReference>
<dbReference type="AlphaFoldDB" id="A0A1Y1VVB9"/>